<organism evidence="1 2">
    <name type="scientific">Rubrivivax rivuli</name>
    <dbReference type="NCBI Taxonomy" id="1862385"/>
    <lineage>
        <taxon>Bacteria</taxon>
        <taxon>Pseudomonadati</taxon>
        <taxon>Pseudomonadota</taxon>
        <taxon>Betaproteobacteria</taxon>
        <taxon>Burkholderiales</taxon>
        <taxon>Sphaerotilaceae</taxon>
        <taxon>Rubrivivax</taxon>
    </lineage>
</organism>
<keyword evidence="2" id="KW-1185">Reference proteome</keyword>
<gene>
    <name evidence="1" type="ORF">EOE66_18960</name>
</gene>
<dbReference type="OrthoDB" id="9807426at2"/>
<comment type="caution">
    <text evidence="1">The sequence shown here is derived from an EMBL/GenBank/DDBJ whole genome shotgun (WGS) entry which is preliminary data.</text>
</comment>
<sequence length="345" mass="36349">MKALIENRKSQRRLLLPAGLLSLAIVTVFASSALHAQDAGNAVPPQSSAVAARPAGEDAGSKGLGALLLLALKQQFYYSVTSSSASWFNWLFGKVQPPGSPSGAASPSYSTLPAQAVPYQPAGAMTISDPAGGPPQTFPSADQQAYGVQLAVEQPMLGMKAVFLNGPQADALPRPTEPEVPLMSREGQPLSLTVYSGDVFALYFIPTTPGLVRLTSIDATRSQVLDTYVVEPGGSNRLPRERRGGIQVDNNPGDEILRIEYEPCLPEAIAMQANLLPFRGKLPRCEKLITGARGALASSAAVRGLTLTVPATSGNTNVGVLGTGKDFAPGQVIVHDITVRHFRRL</sequence>
<reference evidence="1 2" key="1">
    <citation type="submission" date="2019-01" db="EMBL/GenBank/DDBJ databases">
        <authorList>
            <person name="Chen W.-M."/>
        </authorList>
    </citation>
    <scope>NUCLEOTIDE SEQUENCE [LARGE SCALE GENOMIC DNA]</scope>
    <source>
        <strain evidence="1 2">KYPY4</strain>
    </source>
</reference>
<dbReference type="AlphaFoldDB" id="A0A437RAP8"/>
<evidence type="ECO:0000313" key="1">
    <source>
        <dbReference type="EMBL" id="RVU43757.1"/>
    </source>
</evidence>
<accession>A0A437RAP8</accession>
<dbReference type="Proteomes" id="UP000285575">
    <property type="component" value="Unassembled WGS sequence"/>
</dbReference>
<proteinExistence type="predicted"/>
<protein>
    <submittedName>
        <fullName evidence="1">Uncharacterized protein</fullName>
    </submittedName>
</protein>
<dbReference type="RefSeq" id="WP_128230315.1">
    <property type="nucleotide sequence ID" value="NZ_SACR01000006.1"/>
</dbReference>
<evidence type="ECO:0000313" key="2">
    <source>
        <dbReference type="Proteomes" id="UP000285575"/>
    </source>
</evidence>
<name>A0A437RAP8_9BURK</name>
<dbReference type="EMBL" id="SACR01000006">
    <property type="protein sequence ID" value="RVU43757.1"/>
    <property type="molecule type" value="Genomic_DNA"/>
</dbReference>